<keyword evidence="4" id="KW-0961">Cell wall biogenesis/degradation</keyword>
<feature type="compositionally biased region" description="Polar residues" evidence="5">
    <location>
        <begin position="228"/>
        <end position="237"/>
    </location>
</feature>
<feature type="compositionally biased region" description="Low complexity" evidence="5">
    <location>
        <begin position="147"/>
        <end position="170"/>
    </location>
</feature>
<evidence type="ECO:0000256" key="2">
    <source>
        <dbReference type="ARBA" id="ARBA00023136"/>
    </source>
</evidence>
<dbReference type="EMBL" id="QWIK01001846">
    <property type="protein sequence ID" value="RMX92051.1"/>
    <property type="molecule type" value="Genomic_DNA"/>
</dbReference>
<evidence type="ECO:0000313" key="7">
    <source>
        <dbReference type="EMBL" id="RMX92051.1"/>
    </source>
</evidence>
<gene>
    <name evidence="7" type="ORF">D0868_13633</name>
</gene>
<evidence type="ECO:0000256" key="6">
    <source>
        <dbReference type="SAM" id="Phobius"/>
    </source>
</evidence>
<dbReference type="Proteomes" id="UP000282582">
    <property type="component" value="Unassembled WGS sequence"/>
</dbReference>
<name>A0A3M6XMX6_HORWE</name>
<comment type="caution">
    <text evidence="7">The sequence shown here is derived from an EMBL/GenBank/DDBJ whole genome shotgun (WGS) entry which is preliminary data.</text>
</comment>
<evidence type="ECO:0000256" key="1">
    <source>
        <dbReference type="ARBA" id="ARBA00004370"/>
    </source>
</evidence>
<keyword evidence="2 6" id="KW-0472">Membrane</keyword>
<keyword evidence="6" id="KW-0812">Transmembrane</keyword>
<dbReference type="InterPro" id="IPR005629">
    <property type="entry name" value="Skn1/Kre6/Sbg1"/>
</dbReference>
<proteinExistence type="predicted"/>
<dbReference type="AlphaFoldDB" id="A0A3M6XMX6"/>
<evidence type="ECO:0000256" key="4">
    <source>
        <dbReference type="ARBA" id="ARBA00023316"/>
    </source>
</evidence>
<evidence type="ECO:0000313" key="8">
    <source>
        <dbReference type="Proteomes" id="UP000282582"/>
    </source>
</evidence>
<feature type="compositionally biased region" description="Low complexity" evidence="5">
    <location>
        <begin position="303"/>
        <end position="323"/>
    </location>
</feature>
<feature type="transmembrane region" description="Helical" evidence="6">
    <location>
        <begin position="389"/>
        <end position="409"/>
    </location>
</feature>
<feature type="compositionally biased region" description="Basic and acidic residues" evidence="5">
    <location>
        <begin position="263"/>
        <end position="277"/>
    </location>
</feature>
<dbReference type="GO" id="GO:0016020">
    <property type="term" value="C:membrane"/>
    <property type="evidence" value="ECO:0007669"/>
    <property type="project" value="UniProtKB-SubCell"/>
</dbReference>
<protein>
    <submittedName>
        <fullName evidence="7">Uncharacterized protein</fullName>
    </submittedName>
</protein>
<accession>A0A3M6XMX6</accession>
<evidence type="ECO:0000256" key="5">
    <source>
        <dbReference type="SAM" id="MobiDB-lite"/>
    </source>
</evidence>
<comment type="subcellular location">
    <subcellularLocation>
        <location evidence="1">Membrane</location>
    </subcellularLocation>
</comment>
<reference evidence="7 8" key="1">
    <citation type="journal article" date="2018" name="BMC Genomics">
        <title>Genomic evidence for intraspecific hybridization in a clonal and extremely halotolerant yeast.</title>
        <authorList>
            <person name="Gostincar C."/>
            <person name="Stajich J.E."/>
            <person name="Zupancic J."/>
            <person name="Zalar P."/>
            <person name="Gunde-Cimerman N."/>
        </authorList>
    </citation>
    <scope>NUCLEOTIDE SEQUENCE [LARGE SCALE GENOMIC DNA]</scope>
    <source>
        <strain evidence="7 8">EXF-6654</strain>
    </source>
</reference>
<sequence>MAPPRPEPPSRAWSRNSLQYEDGVEDSTQAGRSSANLAGHASAQSLREASRPSSQNNSRANSREPNRSTSTPNLLRKKSRPNPEARSSAAVAQPIPEHSPQPEGTGAWPAAAQTPPPAPAVSSGETGHDPVAPSFSSQDFARRSSDEASSSSGSASKAQAGATTGAALASQPSTSSSYHPRPSTSRSYLSRPEMSQQNSSSLSLTRQTTPRSVRDLGSDYTRYYNPFVSRNNSSTDLAGTPLPRYNSSSHLMSGVTPGASSLDLEKRLSDPFGDTKRYSNPFDQSRHTTAPTTRSGSPDPEKAGAAATTTMAGAGASSAAQGTPMWINDADPEKVGFFPWMDDRLGAPTYDFPLFSDQREDDDDLHMPQWDDDIRLRPKFKDHFTRDNFASTIGMILMTIGLLCVFVVLPVDQMPKDNRYVPESWAQVNNKTYSHLQNVRTGLIDPDTPGSAKTKKGINGDEYKLVF</sequence>
<feature type="region of interest" description="Disordered" evidence="5">
    <location>
        <begin position="1"/>
        <end position="324"/>
    </location>
</feature>
<feature type="compositionally biased region" description="Polar residues" evidence="5">
    <location>
        <begin position="171"/>
        <end position="211"/>
    </location>
</feature>
<feature type="non-terminal residue" evidence="7">
    <location>
        <position position="467"/>
    </location>
</feature>
<evidence type="ECO:0000256" key="3">
    <source>
        <dbReference type="ARBA" id="ARBA00023180"/>
    </source>
</evidence>
<feature type="compositionally biased region" description="Polar residues" evidence="5">
    <location>
        <begin position="281"/>
        <end position="296"/>
    </location>
</feature>
<keyword evidence="3" id="KW-0325">Glycoprotein</keyword>
<feature type="compositionally biased region" description="Polar residues" evidence="5">
    <location>
        <begin position="26"/>
        <end position="60"/>
    </location>
</feature>
<organism evidence="7 8">
    <name type="scientific">Hortaea werneckii</name>
    <name type="common">Black yeast</name>
    <name type="synonym">Cladosporium werneckii</name>
    <dbReference type="NCBI Taxonomy" id="91943"/>
    <lineage>
        <taxon>Eukaryota</taxon>
        <taxon>Fungi</taxon>
        <taxon>Dikarya</taxon>
        <taxon>Ascomycota</taxon>
        <taxon>Pezizomycotina</taxon>
        <taxon>Dothideomycetes</taxon>
        <taxon>Dothideomycetidae</taxon>
        <taxon>Mycosphaerellales</taxon>
        <taxon>Teratosphaeriaceae</taxon>
        <taxon>Hortaea</taxon>
    </lineage>
</organism>
<keyword evidence="6" id="KW-1133">Transmembrane helix</keyword>
<dbReference type="Pfam" id="PF03935">
    <property type="entry name" value="SKN1_KRE6_Sbg1"/>
    <property type="match status" value="1"/>
</dbReference>